<proteinExistence type="predicted"/>
<dbReference type="Proteomes" id="UP000784294">
    <property type="component" value="Unassembled WGS sequence"/>
</dbReference>
<keyword evidence="3" id="KW-1185">Reference proteome</keyword>
<evidence type="ECO:0000313" key="2">
    <source>
        <dbReference type="EMBL" id="VEL41516.1"/>
    </source>
</evidence>
<evidence type="ECO:0000256" key="1">
    <source>
        <dbReference type="SAM" id="MobiDB-lite"/>
    </source>
</evidence>
<reference evidence="2" key="1">
    <citation type="submission" date="2018-11" db="EMBL/GenBank/DDBJ databases">
        <authorList>
            <consortium name="Pathogen Informatics"/>
        </authorList>
    </citation>
    <scope>NUCLEOTIDE SEQUENCE</scope>
</reference>
<protein>
    <recommendedName>
        <fullName evidence="4">4Fe-4S ferredoxin-type domain-containing protein</fullName>
    </recommendedName>
</protein>
<dbReference type="EMBL" id="CAAALY010269710">
    <property type="protein sequence ID" value="VEL41516.1"/>
    <property type="molecule type" value="Genomic_DNA"/>
</dbReference>
<organism evidence="2 3">
    <name type="scientific">Protopolystoma xenopodis</name>
    <dbReference type="NCBI Taxonomy" id="117903"/>
    <lineage>
        <taxon>Eukaryota</taxon>
        <taxon>Metazoa</taxon>
        <taxon>Spiralia</taxon>
        <taxon>Lophotrochozoa</taxon>
        <taxon>Platyhelminthes</taxon>
        <taxon>Monogenea</taxon>
        <taxon>Polyopisthocotylea</taxon>
        <taxon>Polystomatidea</taxon>
        <taxon>Polystomatidae</taxon>
        <taxon>Protopolystoma</taxon>
    </lineage>
</organism>
<dbReference type="PROSITE" id="PS00198">
    <property type="entry name" value="4FE4S_FER_1"/>
    <property type="match status" value="1"/>
</dbReference>
<dbReference type="InterPro" id="IPR017900">
    <property type="entry name" value="4Fe4S_Fe_S_CS"/>
</dbReference>
<comment type="caution">
    <text evidence="2">The sequence shown here is derived from an EMBL/GenBank/DDBJ whole genome shotgun (WGS) entry which is preliminary data.</text>
</comment>
<feature type="compositionally biased region" description="Basic and acidic residues" evidence="1">
    <location>
        <begin position="342"/>
        <end position="363"/>
    </location>
</feature>
<evidence type="ECO:0008006" key="4">
    <source>
        <dbReference type="Google" id="ProtNLM"/>
    </source>
</evidence>
<accession>A0A448XPA7</accession>
<gene>
    <name evidence="2" type="ORF">PXEA_LOCUS34956</name>
</gene>
<evidence type="ECO:0000313" key="3">
    <source>
        <dbReference type="Proteomes" id="UP000784294"/>
    </source>
</evidence>
<sequence>MTHSLLITATFPPHLGHTFTTFLPQSHHIPVTAQPHFHHIPTTFLTHSLFITATFPPHLGHAFTTFLPQSHHIPVTAQPHFHPKPVSFPPHFRHIPTTAEPHFPQIPTPSHIAAAFLPHYGTGVPPIRASVASEKTWLEQLSRRLHWLGAAYKHSSVRAVLRLVGNIRDKNIPLLGQARETGVAVKTYRKRTTSCLSCHVCVCVCPVGKSCLTHRLCEGAVSRAECLETGSAYERPWRHRIGHKKGGLSYRQLQQRRATVSWTCDASLAAAPLQAGLDDAVQVSSARANRSFVAATGPSFALAVFVSCASSLQPTKSWNASSSLQEGLWAEKAELVENLTRTGHERNGHEGKDGTEGWKEEEV</sequence>
<name>A0A448XPA7_9PLAT</name>
<feature type="region of interest" description="Disordered" evidence="1">
    <location>
        <begin position="340"/>
        <end position="363"/>
    </location>
</feature>
<dbReference type="AlphaFoldDB" id="A0A448XPA7"/>